<evidence type="ECO:0000313" key="2">
    <source>
        <dbReference type="EMBL" id="EWY37863.1"/>
    </source>
</evidence>
<keyword evidence="3" id="KW-1185">Reference proteome</keyword>
<sequence>MTKTPDITSGALNSTPQKNAEDAERLFGAEDGAEEGVEEGDEAREANLALRKRREGGENALGGSPTSERFGSPD</sequence>
<reference evidence="2 3" key="1">
    <citation type="submission" date="2013-08" db="EMBL/GenBank/DDBJ databases">
        <title>The genome sequence of Skermanella stibiiresistens.</title>
        <authorList>
            <person name="Zhu W."/>
            <person name="Wang G."/>
        </authorList>
    </citation>
    <scope>NUCLEOTIDE SEQUENCE [LARGE SCALE GENOMIC DNA]</scope>
    <source>
        <strain evidence="2 3">SB22</strain>
    </source>
</reference>
<dbReference type="Proteomes" id="UP000019486">
    <property type="component" value="Unassembled WGS sequence"/>
</dbReference>
<feature type="compositionally biased region" description="Polar residues" evidence="1">
    <location>
        <begin position="1"/>
        <end position="18"/>
    </location>
</feature>
<feature type="compositionally biased region" description="Polar residues" evidence="1">
    <location>
        <begin position="64"/>
        <end position="74"/>
    </location>
</feature>
<gene>
    <name evidence="2" type="ORF">N825_15795</name>
</gene>
<dbReference type="AlphaFoldDB" id="W9H272"/>
<dbReference type="EMBL" id="AVFL01000022">
    <property type="protein sequence ID" value="EWY37863.1"/>
    <property type="molecule type" value="Genomic_DNA"/>
</dbReference>
<accession>W9H272</accession>
<protein>
    <submittedName>
        <fullName evidence="2">Uncharacterized protein</fullName>
    </submittedName>
</protein>
<dbReference type="RefSeq" id="WP_037457995.1">
    <property type="nucleotide sequence ID" value="NZ_AVFL01000022.1"/>
</dbReference>
<name>W9H272_9PROT</name>
<evidence type="ECO:0000256" key="1">
    <source>
        <dbReference type="SAM" id="MobiDB-lite"/>
    </source>
</evidence>
<feature type="compositionally biased region" description="Basic and acidic residues" evidence="1">
    <location>
        <begin position="19"/>
        <end position="28"/>
    </location>
</feature>
<organism evidence="2 3">
    <name type="scientific">Skermanella stibiiresistens SB22</name>
    <dbReference type="NCBI Taxonomy" id="1385369"/>
    <lineage>
        <taxon>Bacteria</taxon>
        <taxon>Pseudomonadati</taxon>
        <taxon>Pseudomonadota</taxon>
        <taxon>Alphaproteobacteria</taxon>
        <taxon>Rhodospirillales</taxon>
        <taxon>Azospirillaceae</taxon>
        <taxon>Skermanella</taxon>
    </lineage>
</organism>
<evidence type="ECO:0000313" key="3">
    <source>
        <dbReference type="Proteomes" id="UP000019486"/>
    </source>
</evidence>
<proteinExistence type="predicted"/>
<feature type="region of interest" description="Disordered" evidence="1">
    <location>
        <begin position="1"/>
        <end position="74"/>
    </location>
</feature>
<comment type="caution">
    <text evidence="2">The sequence shown here is derived from an EMBL/GenBank/DDBJ whole genome shotgun (WGS) entry which is preliminary data.</text>
</comment>
<feature type="compositionally biased region" description="Acidic residues" evidence="1">
    <location>
        <begin position="31"/>
        <end position="42"/>
    </location>
</feature>